<accession>U2YSY5</accession>
<dbReference type="EMBL" id="BATA01000009">
    <property type="protein sequence ID" value="GAD51832.1"/>
    <property type="molecule type" value="Genomic_DNA"/>
</dbReference>
<evidence type="ECO:0000313" key="1">
    <source>
        <dbReference type="EMBL" id="GAD51832.1"/>
    </source>
</evidence>
<name>U2YSY5_9EURY</name>
<dbReference type="Proteomes" id="UP000016986">
    <property type="component" value="Unassembled WGS sequence"/>
</dbReference>
<gene>
    <name evidence="1" type="ORF">MBEHAL_0592</name>
</gene>
<proteinExistence type="predicted"/>
<comment type="caution">
    <text evidence="1">The sequence shown here is derived from an EMBL/GenBank/DDBJ whole genome shotgun (WGS) entry which is preliminary data.</text>
</comment>
<evidence type="ECO:0000313" key="2">
    <source>
        <dbReference type="Proteomes" id="UP000016986"/>
    </source>
</evidence>
<protein>
    <submittedName>
        <fullName evidence="1">Uncharacterized protein</fullName>
    </submittedName>
</protein>
<dbReference type="AlphaFoldDB" id="U2YSY5"/>
<organism evidence="1 2">
    <name type="scientific">Halarchaeum acidiphilum MH1-52-1</name>
    <dbReference type="NCBI Taxonomy" id="1261545"/>
    <lineage>
        <taxon>Archaea</taxon>
        <taxon>Methanobacteriati</taxon>
        <taxon>Methanobacteriota</taxon>
        <taxon>Stenosarchaea group</taxon>
        <taxon>Halobacteria</taxon>
        <taxon>Halobacteriales</taxon>
        <taxon>Halobacteriaceae</taxon>
    </lineage>
</organism>
<sequence>MAVCCRCLTFAIPFQKYTVVGSTIPYPTINAPIAKSVCTRNLFEGQSHSIRVERYDHL</sequence>
<reference evidence="1 2" key="1">
    <citation type="submission" date="2013-09" db="EMBL/GenBank/DDBJ databases">
        <title>Whole genome sequencing of Halarchaeum acidiphilum strain MH1-52-1.</title>
        <authorList>
            <person name="Shimane Y."/>
            <person name="Minegishi H."/>
            <person name="Nishi S."/>
            <person name="Echigo A."/>
            <person name="Shuto A."/>
            <person name="Konishi M."/>
            <person name="Ito T."/>
            <person name="Ohkuma M."/>
            <person name="Ohta Y."/>
            <person name="Nagano Y."/>
            <person name="Tsubouchi T."/>
            <person name="Mori K."/>
            <person name="Usui K."/>
            <person name="Kamekura M."/>
            <person name="Usami R."/>
            <person name="Takaki Y."/>
            <person name="Hatada Y."/>
        </authorList>
    </citation>
    <scope>NUCLEOTIDE SEQUENCE [LARGE SCALE GENOMIC DNA]</scope>
    <source>
        <strain evidence="1 2">JCM 16109</strain>
    </source>
</reference>
<keyword evidence="2" id="KW-1185">Reference proteome</keyword>